<dbReference type="OrthoDB" id="572274at2"/>
<organism evidence="1 2">
    <name type="scientific">Chitiniphilus eburneus</name>
    <dbReference type="NCBI Taxonomy" id="2571148"/>
    <lineage>
        <taxon>Bacteria</taxon>
        <taxon>Pseudomonadati</taxon>
        <taxon>Pseudomonadota</taxon>
        <taxon>Betaproteobacteria</taxon>
        <taxon>Neisseriales</taxon>
        <taxon>Chitinibacteraceae</taxon>
        <taxon>Chitiniphilus</taxon>
    </lineage>
</organism>
<evidence type="ECO:0008006" key="3">
    <source>
        <dbReference type="Google" id="ProtNLM"/>
    </source>
</evidence>
<accession>A0A4U0PUD9</accession>
<reference evidence="1 2" key="1">
    <citation type="submission" date="2019-04" db="EMBL/GenBank/DDBJ databases">
        <title>Chitiniphilus eburnea sp. nov., a novel chitinolytic bacterium isolated from aquaculture sludge.</title>
        <authorList>
            <person name="Sheng M."/>
        </authorList>
    </citation>
    <scope>NUCLEOTIDE SEQUENCE [LARGE SCALE GENOMIC DNA]</scope>
    <source>
        <strain evidence="1 2">HX-2-15</strain>
    </source>
</reference>
<keyword evidence="2" id="KW-1185">Reference proteome</keyword>
<sequence>MPLNYPLQCSFKILAIAQQLAVRDARGKLLYYARRKLMKLKESVTLYADEAQTMPLYQIDADRIIDFSASYRITDRQGTLLAHLRRRGMRSLWRASYEIDIPGLGTLQVSEANPWVRVADGLVEGIPVLGWFSGYFLHPQYDVRDRAGRLLTSLRKEPAFLESCFAIERHLPQGEAQDLAIALALTMLLLLERDRG</sequence>
<evidence type="ECO:0000313" key="2">
    <source>
        <dbReference type="Proteomes" id="UP000310016"/>
    </source>
</evidence>
<dbReference type="AlphaFoldDB" id="A0A4U0PUD9"/>
<dbReference type="EMBL" id="SUMF01000031">
    <property type="protein sequence ID" value="TJZ66674.1"/>
    <property type="molecule type" value="Genomic_DNA"/>
</dbReference>
<protein>
    <recommendedName>
        <fullName evidence="3">LURP-one-related family protein</fullName>
    </recommendedName>
</protein>
<dbReference type="RefSeq" id="WP_136774674.1">
    <property type="nucleotide sequence ID" value="NZ_CP156074.1"/>
</dbReference>
<proteinExistence type="predicted"/>
<evidence type="ECO:0000313" key="1">
    <source>
        <dbReference type="EMBL" id="TJZ66674.1"/>
    </source>
</evidence>
<gene>
    <name evidence="1" type="ORF">FAZ21_17240</name>
</gene>
<comment type="caution">
    <text evidence="1">The sequence shown here is derived from an EMBL/GenBank/DDBJ whole genome shotgun (WGS) entry which is preliminary data.</text>
</comment>
<name>A0A4U0PUD9_9NEIS</name>
<dbReference type="Proteomes" id="UP000310016">
    <property type="component" value="Unassembled WGS sequence"/>
</dbReference>